<proteinExistence type="predicted"/>
<evidence type="ECO:0000313" key="2">
    <source>
        <dbReference type="Proteomes" id="UP000306378"/>
    </source>
</evidence>
<sequence length="215" mass="22849">MPTFQTPDPITVDIDVACGDVTVTASDRSDTVVQIRPTDPADKDDVRAAEQVRVDFVAGKLTVKQHTRGWRDFARFRGCPSIQVSIEVPAGSRLDATTAAGRILGAGELGECDLKVSAGDITVERPRGSVTAKTDMGSIRIGEASRGVLRLETSMGNLDIGIRPGVAAQLETRALCGTVQNTMAPVDKTVRDEDVVRVFARNTYGNVTIGHSVAA</sequence>
<gene>
    <name evidence="1" type="ORF">FEK34_04090</name>
</gene>
<dbReference type="AlphaFoldDB" id="A0A5R8NX39"/>
<accession>A0A5R8NX39</accession>
<name>A0A5R8NX39_9NOCA</name>
<organism evidence="1 2">
    <name type="scientific">Nocardia cyriacigeorgica</name>
    <dbReference type="NCBI Taxonomy" id="135487"/>
    <lineage>
        <taxon>Bacteria</taxon>
        <taxon>Bacillati</taxon>
        <taxon>Actinomycetota</taxon>
        <taxon>Actinomycetes</taxon>
        <taxon>Mycobacteriales</taxon>
        <taxon>Nocardiaceae</taxon>
        <taxon>Nocardia</taxon>
    </lineage>
</organism>
<protein>
    <submittedName>
        <fullName evidence="1">DUF4097 domain-containing protein</fullName>
    </submittedName>
</protein>
<evidence type="ECO:0000313" key="1">
    <source>
        <dbReference type="EMBL" id="TLF80875.1"/>
    </source>
</evidence>
<dbReference type="Proteomes" id="UP000306378">
    <property type="component" value="Unassembled WGS sequence"/>
</dbReference>
<comment type="caution">
    <text evidence="1">The sequence shown here is derived from an EMBL/GenBank/DDBJ whole genome shotgun (WGS) entry which is preliminary data.</text>
</comment>
<dbReference type="EMBL" id="VBUT01000002">
    <property type="protein sequence ID" value="TLF80875.1"/>
    <property type="molecule type" value="Genomic_DNA"/>
</dbReference>
<reference evidence="1 2" key="1">
    <citation type="submission" date="2019-05" db="EMBL/GenBank/DDBJ databases">
        <title>Genomes sequences of two Nocardia cyriacigeorgica environmental isolates, type strains Nocardia asteroides ATCC 19247 and Nocardia cyriacigeorgica DSM 44484.</title>
        <authorList>
            <person name="Vautrin F."/>
            <person name="Bergeron E."/>
            <person name="Dubost A."/>
            <person name="Abrouk D."/>
            <person name="Rodriguez Nava V."/>
            <person name="Pujic P."/>
        </authorList>
    </citation>
    <scope>NUCLEOTIDE SEQUENCE [LARGE SCALE GENOMIC DNA]</scope>
    <source>
        <strain evidence="1 2">EML 446</strain>
    </source>
</reference>
<dbReference type="RefSeq" id="WP_138446520.1">
    <property type="nucleotide sequence ID" value="NZ_VBUT01000002.1"/>
</dbReference>